<evidence type="ECO:0000259" key="10">
    <source>
        <dbReference type="PROSITE" id="PS50850"/>
    </source>
</evidence>
<feature type="region of interest" description="Disordered" evidence="8">
    <location>
        <begin position="473"/>
        <end position="503"/>
    </location>
</feature>
<dbReference type="GO" id="GO:0005886">
    <property type="term" value="C:plasma membrane"/>
    <property type="evidence" value="ECO:0007669"/>
    <property type="project" value="UniProtKB-SubCell"/>
</dbReference>
<keyword evidence="7" id="KW-0046">Antibiotic resistance</keyword>
<feature type="transmembrane region" description="Helical" evidence="9">
    <location>
        <begin position="371"/>
        <end position="395"/>
    </location>
</feature>
<feature type="transmembrane region" description="Helical" evidence="9">
    <location>
        <begin position="118"/>
        <end position="134"/>
    </location>
</feature>
<dbReference type="InterPro" id="IPR036259">
    <property type="entry name" value="MFS_trans_sf"/>
</dbReference>
<evidence type="ECO:0000256" key="9">
    <source>
        <dbReference type="SAM" id="Phobius"/>
    </source>
</evidence>
<keyword evidence="6 9" id="KW-0472">Membrane</keyword>
<dbReference type="PROSITE" id="PS50850">
    <property type="entry name" value="MFS"/>
    <property type="match status" value="1"/>
</dbReference>
<feature type="transmembrane region" description="Helical" evidence="9">
    <location>
        <begin position="308"/>
        <end position="331"/>
    </location>
</feature>
<evidence type="ECO:0000256" key="3">
    <source>
        <dbReference type="ARBA" id="ARBA00022475"/>
    </source>
</evidence>
<dbReference type="PANTHER" id="PTHR42718:SF46">
    <property type="entry name" value="BLR6921 PROTEIN"/>
    <property type="match status" value="1"/>
</dbReference>
<feature type="transmembrane region" description="Helical" evidence="9">
    <location>
        <begin position="146"/>
        <end position="164"/>
    </location>
</feature>
<accession>A0AAU3GQ19</accession>
<organism evidence="11">
    <name type="scientific">Streptomyces sp. NBC_01401</name>
    <dbReference type="NCBI Taxonomy" id="2903854"/>
    <lineage>
        <taxon>Bacteria</taxon>
        <taxon>Bacillati</taxon>
        <taxon>Actinomycetota</taxon>
        <taxon>Actinomycetes</taxon>
        <taxon>Kitasatosporales</taxon>
        <taxon>Streptomycetaceae</taxon>
        <taxon>Streptomyces</taxon>
    </lineage>
</organism>
<feature type="transmembrane region" description="Helical" evidence="9">
    <location>
        <begin position="21"/>
        <end position="46"/>
    </location>
</feature>
<dbReference type="InterPro" id="IPR020846">
    <property type="entry name" value="MFS_dom"/>
</dbReference>
<evidence type="ECO:0000313" key="11">
    <source>
        <dbReference type="EMBL" id="WTY93783.1"/>
    </source>
</evidence>
<dbReference type="EMBL" id="CP109535">
    <property type="protein sequence ID" value="WTY93783.1"/>
    <property type="molecule type" value="Genomic_DNA"/>
</dbReference>
<feature type="transmembrane region" description="Helical" evidence="9">
    <location>
        <begin position="238"/>
        <end position="255"/>
    </location>
</feature>
<evidence type="ECO:0000256" key="6">
    <source>
        <dbReference type="ARBA" id="ARBA00023136"/>
    </source>
</evidence>
<name>A0AAU3GQ19_9ACTN</name>
<evidence type="ECO:0000256" key="4">
    <source>
        <dbReference type="ARBA" id="ARBA00022692"/>
    </source>
</evidence>
<feature type="transmembrane region" description="Helical" evidence="9">
    <location>
        <begin position="445"/>
        <end position="465"/>
    </location>
</feature>
<dbReference type="AlphaFoldDB" id="A0AAU3GQ19"/>
<dbReference type="SUPFAM" id="SSF103473">
    <property type="entry name" value="MFS general substrate transporter"/>
    <property type="match status" value="1"/>
</dbReference>
<proteinExistence type="predicted"/>
<sequence length="503" mass="50492">MTGIPARSRPGKGPMSGARSRILLPSLMFTALSVSVISTLGAPMVPTIAREQHVSLSAAQWVLTVTLLAGAVSGPVLGRLGDGPGRRGAIQGALGGVLVGSVLAATAPFFGLLIAGRALQGLGMGLMPLAISVAREHLPARRMRTGIASLSITTSVGAGLGYPVTGVIAQHLDYRAGFWFAACLSAVAFVVVSLVVPAGSAVPRRPLDVTGAVLLCSGLALLLLALSQGVAWGPASPATLGCLVAGVLVLALWMVQASRARHPLVDIRLVRNRAVLAANTTALLMGIGMYGVLSLVNLFTQVPDGAGYGFHLSLTATGLVLMPLSLGSITANRLASALVLRIGLYRVLPLGALLVGVDLIMLALWRDHLSVLVLGTFLLGNGVGAAYAVMPLLIVRHVPPSETGSATSFNQVLRTVGGSVGSAAISAIMLAHTPAGAAFPTGDAYTTALLATAAASFLGVVAAVAMPPRPADGSAGETVGVASGGGIGAPSDGTGSGIVRRGS</sequence>
<gene>
    <name evidence="11" type="ORF">OG626_02225</name>
</gene>
<dbReference type="Gene3D" id="1.20.1250.20">
    <property type="entry name" value="MFS general substrate transporter like domains"/>
    <property type="match status" value="2"/>
</dbReference>
<evidence type="ECO:0000256" key="5">
    <source>
        <dbReference type="ARBA" id="ARBA00022989"/>
    </source>
</evidence>
<feature type="transmembrane region" description="Helical" evidence="9">
    <location>
        <begin position="343"/>
        <end position="365"/>
    </location>
</feature>
<evidence type="ECO:0000256" key="1">
    <source>
        <dbReference type="ARBA" id="ARBA00004651"/>
    </source>
</evidence>
<dbReference type="Pfam" id="PF07690">
    <property type="entry name" value="MFS_1"/>
    <property type="match status" value="1"/>
</dbReference>
<dbReference type="GO" id="GO:0046677">
    <property type="term" value="P:response to antibiotic"/>
    <property type="evidence" value="ECO:0007669"/>
    <property type="project" value="UniProtKB-KW"/>
</dbReference>
<comment type="subcellular location">
    <subcellularLocation>
        <location evidence="1">Cell membrane</location>
        <topology evidence="1">Multi-pass membrane protein</topology>
    </subcellularLocation>
</comment>
<evidence type="ECO:0000256" key="2">
    <source>
        <dbReference type="ARBA" id="ARBA00022448"/>
    </source>
</evidence>
<dbReference type="InterPro" id="IPR011701">
    <property type="entry name" value="MFS"/>
</dbReference>
<feature type="domain" description="Major facilitator superfamily (MFS) profile" evidence="10">
    <location>
        <begin position="19"/>
        <end position="471"/>
    </location>
</feature>
<keyword evidence="5 9" id="KW-1133">Transmembrane helix</keyword>
<feature type="transmembrane region" description="Helical" evidence="9">
    <location>
        <begin position="416"/>
        <end position="439"/>
    </location>
</feature>
<evidence type="ECO:0000256" key="8">
    <source>
        <dbReference type="SAM" id="MobiDB-lite"/>
    </source>
</evidence>
<keyword evidence="4 9" id="KW-0812">Transmembrane</keyword>
<dbReference type="GO" id="GO:0022857">
    <property type="term" value="F:transmembrane transporter activity"/>
    <property type="evidence" value="ECO:0007669"/>
    <property type="project" value="InterPro"/>
</dbReference>
<evidence type="ECO:0000256" key="7">
    <source>
        <dbReference type="ARBA" id="ARBA00023251"/>
    </source>
</evidence>
<keyword evidence="3" id="KW-1003">Cell membrane</keyword>
<keyword evidence="2" id="KW-0813">Transport</keyword>
<feature type="transmembrane region" description="Helical" evidence="9">
    <location>
        <begin position="89"/>
        <end position="112"/>
    </location>
</feature>
<reference evidence="11" key="1">
    <citation type="submission" date="2022-10" db="EMBL/GenBank/DDBJ databases">
        <title>The complete genomes of actinobacterial strains from the NBC collection.</title>
        <authorList>
            <person name="Joergensen T.S."/>
            <person name="Alvarez Arevalo M."/>
            <person name="Sterndorff E.B."/>
            <person name="Faurdal D."/>
            <person name="Vuksanovic O."/>
            <person name="Mourched A.-S."/>
            <person name="Charusanti P."/>
            <person name="Shaw S."/>
            <person name="Blin K."/>
            <person name="Weber T."/>
        </authorList>
    </citation>
    <scope>NUCLEOTIDE SEQUENCE</scope>
    <source>
        <strain evidence="11">NBC_01401</strain>
    </source>
</reference>
<feature type="transmembrane region" description="Helical" evidence="9">
    <location>
        <begin position="58"/>
        <end position="77"/>
    </location>
</feature>
<feature type="transmembrane region" description="Helical" evidence="9">
    <location>
        <begin position="176"/>
        <end position="197"/>
    </location>
</feature>
<feature type="transmembrane region" description="Helical" evidence="9">
    <location>
        <begin position="276"/>
        <end position="296"/>
    </location>
</feature>
<feature type="transmembrane region" description="Helical" evidence="9">
    <location>
        <begin position="209"/>
        <end position="232"/>
    </location>
</feature>
<dbReference type="PANTHER" id="PTHR42718">
    <property type="entry name" value="MAJOR FACILITATOR SUPERFAMILY MULTIDRUG TRANSPORTER MFSC"/>
    <property type="match status" value="1"/>
</dbReference>
<protein>
    <submittedName>
        <fullName evidence="11">MFS transporter</fullName>
    </submittedName>
</protein>